<dbReference type="PANTHER" id="PTHR43085:SF57">
    <property type="entry name" value="CARBOHYDRATE KINASE PFKB DOMAIN-CONTAINING PROTEIN"/>
    <property type="match status" value="1"/>
</dbReference>
<evidence type="ECO:0000256" key="2">
    <source>
        <dbReference type="ARBA" id="ARBA00022777"/>
    </source>
</evidence>
<sequence>MKKGKVLSFGEILLRICPDTNGEWLQENSLSFYVGGAEGNVATALALWNVPSAYMSAMPDNMMAKQIAAYLESNRVDVSKMLYSGERIGLYYLPKGKDLKNAGVIYDRNYSSFSNLKTGTIDWDEVLNDVSWFNFSAISPALNQNVADVCKEAAEAASRKNITVSIDLNYRAKLWQYGKQPHDVIPELVKYCNVVMGNVWAAEKMLGVQVDSSIINESSTKEHYLLQAENTSKAILQQFDKVKTVANTFRFDHAEQGINYYTALFNDDKLFVSHEYFAKKIVDKVGSGDCFMGGIIYGLYNELSSQETLEFATAAAYQKLFIESDATKMSAEEIKGKLKIES</sequence>
<dbReference type="CDD" id="cd01166">
    <property type="entry name" value="KdgK"/>
    <property type="match status" value="1"/>
</dbReference>
<dbReference type="EMBL" id="JAHSPG010000015">
    <property type="protein sequence ID" value="MBV4359473.1"/>
    <property type="molecule type" value="Genomic_DNA"/>
</dbReference>
<dbReference type="PANTHER" id="PTHR43085">
    <property type="entry name" value="HEXOKINASE FAMILY MEMBER"/>
    <property type="match status" value="1"/>
</dbReference>
<accession>A0A9E2SDN2</accession>
<keyword evidence="1" id="KW-0808">Transferase</keyword>
<feature type="domain" description="Carbohydrate kinase PfkB" evidence="3">
    <location>
        <begin position="5"/>
        <end position="317"/>
    </location>
</feature>
<evidence type="ECO:0000313" key="4">
    <source>
        <dbReference type="EMBL" id="MBV4359473.1"/>
    </source>
</evidence>
<evidence type="ECO:0000313" key="5">
    <source>
        <dbReference type="Proteomes" id="UP000812270"/>
    </source>
</evidence>
<keyword evidence="2 4" id="KW-0418">Kinase</keyword>
<name>A0A9E2SDN2_9BACT</name>
<organism evidence="4 5">
    <name type="scientific">Pinibacter aurantiacus</name>
    <dbReference type="NCBI Taxonomy" id="2851599"/>
    <lineage>
        <taxon>Bacteria</taxon>
        <taxon>Pseudomonadati</taxon>
        <taxon>Bacteroidota</taxon>
        <taxon>Chitinophagia</taxon>
        <taxon>Chitinophagales</taxon>
        <taxon>Chitinophagaceae</taxon>
        <taxon>Pinibacter</taxon>
    </lineage>
</organism>
<dbReference type="GO" id="GO:0016301">
    <property type="term" value="F:kinase activity"/>
    <property type="evidence" value="ECO:0007669"/>
    <property type="project" value="UniProtKB-KW"/>
</dbReference>
<proteinExistence type="predicted"/>
<keyword evidence="5" id="KW-1185">Reference proteome</keyword>
<dbReference type="AlphaFoldDB" id="A0A9E2SDN2"/>
<dbReference type="InterPro" id="IPR050306">
    <property type="entry name" value="PfkB_Carbo_kinase"/>
</dbReference>
<dbReference type="RefSeq" id="WP_217793669.1">
    <property type="nucleotide sequence ID" value="NZ_JAHSPG010000015.1"/>
</dbReference>
<dbReference type="Proteomes" id="UP000812270">
    <property type="component" value="Unassembled WGS sequence"/>
</dbReference>
<gene>
    <name evidence="4" type="ORF">KTO63_20050</name>
</gene>
<evidence type="ECO:0000256" key="1">
    <source>
        <dbReference type="ARBA" id="ARBA00022679"/>
    </source>
</evidence>
<protein>
    <submittedName>
        <fullName evidence="4">Sugar kinase</fullName>
    </submittedName>
</protein>
<dbReference type="Pfam" id="PF00294">
    <property type="entry name" value="PfkB"/>
    <property type="match status" value="1"/>
</dbReference>
<comment type="caution">
    <text evidence="4">The sequence shown here is derived from an EMBL/GenBank/DDBJ whole genome shotgun (WGS) entry which is preliminary data.</text>
</comment>
<dbReference type="InterPro" id="IPR011611">
    <property type="entry name" value="PfkB_dom"/>
</dbReference>
<reference evidence="4" key="1">
    <citation type="submission" date="2021-06" db="EMBL/GenBank/DDBJ databases">
        <authorList>
            <person name="Huq M.A."/>
        </authorList>
    </citation>
    <scope>NUCLEOTIDE SEQUENCE</scope>
    <source>
        <strain evidence="4">MAH-26</strain>
    </source>
</reference>
<evidence type="ECO:0000259" key="3">
    <source>
        <dbReference type="Pfam" id="PF00294"/>
    </source>
</evidence>